<dbReference type="GeneID" id="94367231"/>
<evidence type="ECO:0008006" key="5">
    <source>
        <dbReference type="Google" id="ProtNLM"/>
    </source>
</evidence>
<dbReference type="EMBL" id="QEYD01000016">
    <property type="protein sequence ID" value="PWE26774.1"/>
    <property type="molecule type" value="Genomic_DNA"/>
</dbReference>
<evidence type="ECO:0000256" key="2">
    <source>
        <dbReference type="SAM" id="Phobius"/>
    </source>
</evidence>
<evidence type="ECO:0000256" key="1">
    <source>
        <dbReference type="SAM" id="MobiDB-lite"/>
    </source>
</evidence>
<dbReference type="AlphaFoldDB" id="A0A2U2C4P2"/>
<sequence length="223" mass="24800">MSKVPAGWEGILDEGEQILWQDRPDGRLRPGDFFGFKLVFAIFFTGFAVLWIAGARWMSPTDGFDLFPLFGVPFVLVGLYMMIGAPIWEAHVRRNTWYTLTDRAAFIATDLRGKRKLERHGFEDMNALSLAEGNPGTVWFRRQTSSYTTTTPHRSLPGPGVVPGMPGGVGGRHRRTRTTTTYKGFERITDARRVYGLLLRAKAAREEAASAGKDAGDDTGRGD</sequence>
<organism evidence="3 4">
    <name type="scientific">Pararhodobacter marinus</name>
    <dbReference type="NCBI Taxonomy" id="2184063"/>
    <lineage>
        <taxon>Bacteria</taxon>
        <taxon>Pseudomonadati</taxon>
        <taxon>Pseudomonadota</taxon>
        <taxon>Alphaproteobacteria</taxon>
        <taxon>Rhodobacterales</taxon>
        <taxon>Paracoccaceae</taxon>
        <taxon>Pararhodobacter</taxon>
    </lineage>
</organism>
<reference evidence="3 4" key="1">
    <citation type="submission" date="2018-05" db="EMBL/GenBank/DDBJ databases">
        <title>Pararhodobacter marina sp. nov., isolated from deep-sea water of the Indian Ocean.</title>
        <authorList>
            <person name="Lai Q.Sr."/>
            <person name="Liu X."/>
            <person name="Shao Z."/>
        </authorList>
    </citation>
    <scope>NUCLEOTIDE SEQUENCE [LARGE SCALE GENOMIC DNA]</scope>
    <source>
        <strain evidence="3 4">CIC4N-9</strain>
    </source>
</reference>
<feature type="transmembrane region" description="Helical" evidence="2">
    <location>
        <begin position="66"/>
        <end position="88"/>
    </location>
</feature>
<feature type="transmembrane region" description="Helical" evidence="2">
    <location>
        <begin position="33"/>
        <end position="54"/>
    </location>
</feature>
<feature type="region of interest" description="Disordered" evidence="1">
    <location>
        <begin position="148"/>
        <end position="175"/>
    </location>
</feature>
<dbReference type="RefSeq" id="WP_109535159.1">
    <property type="nucleotide sequence ID" value="NZ_QEYD01000016.1"/>
</dbReference>
<name>A0A2U2C4P2_9RHOB</name>
<keyword evidence="2" id="KW-0472">Membrane</keyword>
<dbReference type="OrthoDB" id="199424at2"/>
<comment type="caution">
    <text evidence="3">The sequence shown here is derived from an EMBL/GenBank/DDBJ whole genome shotgun (WGS) entry which is preliminary data.</text>
</comment>
<protein>
    <recommendedName>
        <fullName evidence="5">Aspartate carbamoyltransferase catalytic subunit</fullName>
    </recommendedName>
</protein>
<accession>A0A2U2C4P2</accession>
<keyword evidence="4" id="KW-1185">Reference proteome</keyword>
<evidence type="ECO:0000313" key="3">
    <source>
        <dbReference type="EMBL" id="PWE26774.1"/>
    </source>
</evidence>
<proteinExistence type="predicted"/>
<keyword evidence="2" id="KW-0812">Transmembrane</keyword>
<gene>
    <name evidence="3" type="ORF">C4N9_20260</name>
</gene>
<keyword evidence="2" id="KW-1133">Transmembrane helix</keyword>
<dbReference type="Proteomes" id="UP000244940">
    <property type="component" value="Unassembled WGS sequence"/>
</dbReference>
<evidence type="ECO:0000313" key="4">
    <source>
        <dbReference type="Proteomes" id="UP000244940"/>
    </source>
</evidence>